<reference evidence="2 3" key="1">
    <citation type="journal article" date="2023" name="Nucleic Acids Res.">
        <title>The hologenome of Daphnia magna reveals possible DNA methylation and microbiome-mediated evolution of the host genome.</title>
        <authorList>
            <person name="Chaturvedi A."/>
            <person name="Li X."/>
            <person name="Dhandapani V."/>
            <person name="Marshall H."/>
            <person name="Kissane S."/>
            <person name="Cuenca-Cambronero M."/>
            <person name="Asole G."/>
            <person name="Calvet F."/>
            <person name="Ruiz-Romero M."/>
            <person name="Marangio P."/>
            <person name="Guigo R."/>
            <person name="Rago D."/>
            <person name="Mirbahai L."/>
            <person name="Eastwood N."/>
            <person name="Colbourne J.K."/>
            <person name="Zhou J."/>
            <person name="Mallon E."/>
            <person name="Orsini L."/>
        </authorList>
    </citation>
    <scope>NUCLEOTIDE SEQUENCE [LARGE SCALE GENOMIC DNA]</scope>
    <source>
        <strain evidence="2">LRV0_1</strain>
    </source>
</reference>
<evidence type="ECO:0000256" key="1">
    <source>
        <dbReference type="SAM" id="MobiDB-lite"/>
    </source>
</evidence>
<comment type="caution">
    <text evidence="2">The sequence shown here is derived from an EMBL/GenBank/DDBJ whole genome shotgun (WGS) entry which is preliminary data.</text>
</comment>
<keyword evidence="3" id="KW-1185">Reference proteome</keyword>
<gene>
    <name evidence="2" type="ORF">OUZ56_024871</name>
</gene>
<protein>
    <submittedName>
        <fullName evidence="2">Uncharacterized protein</fullName>
    </submittedName>
</protein>
<feature type="region of interest" description="Disordered" evidence="1">
    <location>
        <begin position="31"/>
        <end position="69"/>
    </location>
</feature>
<feature type="compositionally biased region" description="Basic and acidic residues" evidence="1">
    <location>
        <begin position="58"/>
        <end position="69"/>
    </location>
</feature>
<accession>A0ABQ9ZI80</accession>
<organism evidence="2 3">
    <name type="scientific">Daphnia magna</name>
    <dbReference type="NCBI Taxonomy" id="35525"/>
    <lineage>
        <taxon>Eukaryota</taxon>
        <taxon>Metazoa</taxon>
        <taxon>Ecdysozoa</taxon>
        <taxon>Arthropoda</taxon>
        <taxon>Crustacea</taxon>
        <taxon>Branchiopoda</taxon>
        <taxon>Diplostraca</taxon>
        <taxon>Cladocera</taxon>
        <taxon>Anomopoda</taxon>
        <taxon>Daphniidae</taxon>
        <taxon>Daphnia</taxon>
    </lineage>
</organism>
<name>A0ABQ9ZI80_9CRUS</name>
<proteinExistence type="predicted"/>
<feature type="compositionally biased region" description="Basic residues" evidence="1">
    <location>
        <begin position="41"/>
        <end position="57"/>
    </location>
</feature>
<evidence type="ECO:0000313" key="3">
    <source>
        <dbReference type="Proteomes" id="UP001234178"/>
    </source>
</evidence>
<dbReference type="EMBL" id="JAOYFB010000004">
    <property type="protein sequence ID" value="KAK4012630.1"/>
    <property type="molecule type" value="Genomic_DNA"/>
</dbReference>
<sequence length="69" mass="7575">MELTGSKNLESTKLSSSVNCVTAAISAFHVPQQESASKPHVSMRHTPKNSRKQVRRGRMQDIHDGSLDA</sequence>
<dbReference type="Proteomes" id="UP001234178">
    <property type="component" value="Unassembled WGS sequence"/>
</dbReference>
<evidence type="ECO:0000313" key="2">
    <source>
        <dbReference type="EMBL" id="KAK4012630.1"/>
    </source>
</evidence>